<keyword evidence="4" id="KW-1185">Reference proteome</keyword>
<dbReference type="RefSeq" id="WP_393012654.1">
    <property type="nucleotide sequence ID" value="NZ_JAZAQF010000059.1"/>
</dbReference>
<accession>A0ABW7C9T8</accession>
<comment type="caution">
    <text evidence="3">The sequence shown here is derived from an EMBL/GenBank/DDBJ whole genome shotgun (WGS) entry which is preliminary data.</text>
</comment>
<reference evidence="4" key="1">
    <citation type="journal article" date="2024" name="Algal Res.">
        <title>Biochemical, toxicological and genomic investigation of a high-biomass producing Limnothrix strain isolated from Italian shallow drinking water reservoir.</title>
        <authorList>
            <person name="Simonazzi M."/>
            <person name="Shishido T.K."/>
            <person name="Delbaje E."/>
            <person name="Wahlsten M."/>
            <person name="Fewer D.P."/>
            <person name="Sivonen K."/>
            <person name="Pezzolesi L."/>
            <person name="Pistocchi R."/>
        </authorList>
    </citation>
    <scope>NUCLEOTIDE SEQUENCE [LARGE SCALE GENOMIC DNA]</scope>
    <source>
        <strain evidence="4">LRLZ20PSL1</strain>
    </source>
</reference>
<proteinExistence type="predicted"/>
<dbReference type="InterPro" id="IPR050227">
    <property type="entry name" value="Rab"/>
</dbReference>
<dbReference type="Pfam" id="PF00071">
    <property type="entry name" value="Ras"/>
    <property type="match status" value="1"/>
</dbReference>
<dbReference type="PRINTS" id="PR00449">
    <property type="entry name" value="RASTRNSFRMNG"/>
</dbReference>
<evidence type="ECO:0000313" key="3">
    <source>
        <dbReference type="EMBL" id="MFG3817932.1"/>
    </source>
</evidence>
<dbReference type="Proteomes" id="UP001604335">
    <property type="component" value="Unassembled WGS sequence"/>
</dbReference>
<dbReference type="InterPro" id="IPR001806">
    <property type="entry name" value="Small_GTPase"/>
</dbReference>
<dbReference type="PANTHER" id="PTHR47977">
    <property type="entry name" value="RAS-RELATED PROTEIN RAB"/>
    <property type="match status" value="1"/>
</dbReference>
<protein>
    <submittedName>
        <fullName evidence="3">Rab family GTPase</fullName>
    </submittedName>
</protein>
<dbReference type="CDD" id="cd00154">
    <property type="entry name" value="Rab"/>
    <property type="match status" value="1"/>
</dbReference>
<dbReference type="NCBIfam" id="TIGR00231">
    <property type="entry name" value="small_GTP"/>
    <property type="match status" value="1"/>
</dbReference>
<dbReference type="SMART" id="SM00173">
    <property type="entry name" value="RAS"/>
    <property type="match status" value="1"/>
</dbReference>
<evidence type="ECO:0000256" key="2">
    <source>
        <dbReference type="ARBA" id="ARBA00023134"/>
    </source>
</evidence>
<dbReference type="InterPro" id="IPR027417">
    <property type="entry name" value="P-loop_NTPase"/>
</dbReference>
<gene>
    <name evidence="3" type="ORF">VPK24_09820</name>
</gene>
<dbReference type="SMART" id="SM00174">
    <property type="entry name" value="RHO"/>
    <property type="match status" value="1"/>
</dbReference>
<dbReference type="Gene3D" id="3.40.50.300">
    <property type="entry name" value="P-loop containing nucleotide triphosphate hydrolases"/>
    <property type="match status" value="1"/>
</dbReference>
<dbReference type="SUPFAM" id="SSF52540">
    <property type="entry name" value="P-loop containing nucleoside triphosphate hydrolases"/>
    <property type="match status" value="1"/>
</dbReference>
<evidence type="ECO:0000256" key="1">
    <source>
        <dbReference type="ARBA" id="ARBA00022741"/>
    </source>
</evidence>
<keyword evidence="1" id="KW-0547">Nucleotide-binding</keyword>
<keyword evidence="2" id="KW-0342">GTP-binding</keyword>
<evidence type="ECO:0000313" key="4">
    <source>
        <dbReference type="Proteomes" id="UP001604335"/>
    </source>
</evidence>
<dbReference type="PROSITE" id="PS51419">
    <property type="entry name" value="RAB"/>
    <property type="match status" value="1"/>
</dbReference>
<sequence>MQTLSKKICLVGDYAVGKTSLIRRFVDRQFSDRYLSTIGVKISRKIVPVPLPDMSPDRASERTEPMELQLLIWDVEGQTKFQRIAPSYLQGSSGAIVVADATRPDTVSHLRDHANLVRSVSPTSVVILAINKVDLMDESHKHHLQLQVETLLAGVTYSLYWTSAKSGSNVDEIFSELALSMVQPAISRGR</sequence>
<dbReference type="SMART" id="SM00175">
    <property type="entry name" value="RAB"/>
    <property type="match status" value="1"/>
</dbReference>
<organism evidence="3 4">
    <name type="scientific">Limnothrix redekei LRLZ20PSL1</name>
    <dbReference type="NCBI Taxonomy" id="3112953"/>
    <lineage>
        <taxon>Bacteria</taxon>
        <taxon>Bacillati</taxon>
        <taxon>Cyanobacteriota</taxon>
        <taxon>Cyanophyceae</taxon>
        <taxon>Pseudanabaenales</taxon>
        <taxon>Pseudanabaenaceae</taxon>
        <taxon>Limnothrix</taxon>
    </lineage>
</organism>
<dbReference type="InterPro" id="IPR005225">
    <property type="entry name" value="Small_GTP-bd"/>
</dbReference>
<name>A0ABW7C9T8_9CYAN</name>
<dbReference type="EMBL" id="JAZAQF010000059">
    <property type="protein sequence ID" value="MFG3817932.1"/>
    <property type="molecule type" value="Genomic_DNA"/>
</dbReference>